<reference evidence="2 3" key="1">
    <citation type="submission" date="2018-06" db="EMBL/GenBank/DDBJ databases">
        <authorList>
            <consortium name="Pathogen Informatics"/>
            <person name="Doyle S."/>
        </authorList>
    </citation>
    <scope>NUCLEOTIDE SEQUENCE [LARGE SCALE GENOMIC DNA]</scope>
    <source>
        <strain evidence="2 3">NCTC13294</strain>
    </source>
</reference>
<dbReference type="Gene3D" id="6.10.280.50">
    <property type="match status" value="1"/>
</dbReference>
<dbReference type="Proteomes" id="UP000254572">
    <property type="component" value="Unassembled WGS sequence"/>
</dbReference>
<evidence type="ECO:0000313" key="3">
    <source>
        <dbReference type="Proteomes" id="UP000254572"/>
    </source>
</evidence>
<protein>
    <submittedName>
        <fullName evidence="2">Uncharacterized protein conserved in bacteria</fullName>
    </submittedName>
</protein>
<dbReference type="InterPro" id="IPR038444">
    <property type="entry name" value="DUF465_sf"/>
</dbReference>
<accession>A0A381EEW1</accession>
<organism evidence="2 3">
    <name type="scientific">Cardiobacterium valvarum</name>
    <dbReference type="NCBI Taxonomy" id="194702"/>
    <lineage>
        <taxon>Bacteria</taxon>
        <taxon>Pseudomonadati</taxon>
        <taxon>Pseudomonadota</taxon>
        <taxon>Gammaproteobacteria</taxon>
        <taxon>Cardiobacteriales</taxon>
        <taxon>Cardiobacteriaceae</taxon>
        <taxon>Cardiobacterium</taxon>
    </lineage>
</organism>
<dbReference type="Pfam" id="PF04325">
    <property type="entry name" value="DUF465"/>
    <property type="match status" value="1"/>
</dbReference>
<proteinExistence type="predicted"/>
<keyword evidence="3" id="KW-1185">Reference proteome</keyword>
<feature type="coiled-coil region" evidence="1">
    <location>
        <begin position="19"/>
        <end position="63"/>
    </location>
</feature>
<dbReference type="EMBL" id="UFUW01000001">
    <property type="protein sequence ID" value="SUX25574.1"/>
    <property type="molecule type" value="Genomic_DNA"/>
</dbReference>
<dbReference type="AlphaFoldDB" id="A0A381EEW1"/>
<name>A0A381EEW1_9GAMM</name>
<dbReference type="RefSeq" id="WP_115612571.1">
    <property type="nucleotide sequence ID" value="NZ_JBHLZC010000001.1"/>
</dbReference>
<sequence>MLHEYRELIAELRQNDNHFARLFDEHNSLDEEIKRMESDAAVVANSQADIDRKKREKLALKDKIYDYLRKKEAARG</sequence>
<evidence type="ECO:0000256" key="1">
    <source>
        <dbReference type="SAM" id="Coils"/>
    </source>
</evidence>
<dbReference type="OrthoDB" id="5616367at2"/>
<dbReference type="InterPro" id="IPR007420">
    <property type="entry name" value="DUF465"/>
</dbReference>
<evidence type="ECO:0000313" key="2">
    <source>
        <dbReference type="EMBL" id="SUX25574.1"/>
    </source>
</evidence>
<gene>
    <name evidence="2" type="ORF">NCTC13294_02501</name>
</gene>
<keyword evidence="1" id="KW-0175">Coiled coil</keyword>